<keyword evidence="3" id="KW-1185">Reference proteome</keyword>
<sequence>MGINLGVKPVGRTIKQSSLTTRHSSRPAQTITKTVTKAIAQKLGQQLRRFRVVWMMLLASLLLSGCVQYDVGINFESPNRGEIVQHIKLDDRLTSLSGASAQQWLETVEQRTRRLGGKIRRNSNQEVTTIIPFSSGADLNTKFNEFLQPSTQKGTAKRAEPVLPEITSDFQLSQSNFLLLLRNRLSYTLDLRSLGVTSANGDLLVSPSSLLDLEFRLNTPWGARSIDTAANAISAERRQQGHELIWTLKPGQINHLEAAFWLPSPLGIGTVVIVFLVLGGWYLKYQSLPGQTAGSTQVSASEG</sequence>
<name>A0ABV0J3P0_9CYAN</name>
<proteinExistence type="predicted"/>
<dbReference type="EMBL" id="JAMPKM010000002">
    <property type="protein sequence ID" value="MEP0816393.1"/>
    <property type="molecule type" value="Genomic_DNA"/>
</dbReference>
<dbReference type="Proteomes" id="UP001464891">
    <property type="component" value="Unassembled WGS sequence"/>
</dbReference>
<comment type="caution">
    <text evidence="2">The sequence shown here is derived from an EMBL/GenBank/DDBJ whole genome shotgun (WGS) entry which is preliminary data.</text>
</comment>
<keyword evidence="1" id="KW-0472">Membrane</keyword>
<keyword evidence="1" id="KW-1133">Transmembrane helix</keyword>
<protein>
    <submittedName>
        <fullName evidence="2">DUF3153 domain-containing protein</fullName>
    </submittedName>
</protein>
<evidence type="ECO:0000313" key="2">
    <source>
        <dbReference type="EMBL" id="MEP0816393.1"/>
    </source>
</evidence>
<gene>
    <name evidence="2" type="ORF">NC998_04715</name>
</gene>
<evidence type="ECO:0000256" key="1">
    <source>
        <dbReference type="SAM" id="Phobius"/>
    </source>
</evidence>
<evidence type="ECO:0000313" key="3">
    <source>
        <dbReference type="Proteomes" id="UP001464891"/>
    </source>
</evidence>
<organism evidence="2 3">
    <name type="scientific">Trichocoleus desertorum GB2-A4</name>
    <dbReference type="NCBI Taxonomy" id="2933944"/>
    <lineage>
        <taxon>Bacteria</taxon>
        <taxon>Bacillati</taxon>
        <taxon>Cyanobacteriota</taxon>
        <taxon>Cyanophyceae</taxon>
        <taxon>Leptolyngbyales</taxon>
        <taxon>Trichocoleusaceae</taxon>
        <taxon>Trichocoleus</taxon>
    </lineage>
</organism>
<feature type="transmembrane region" description="Helical" evidence="1">
    <location>
        <begin position="260"/>
        <end position="283"/>
    </location>
</feature>
<keyword evidence="1" id="KW-0812">Transmembrane</keyword>
<reference evidence="2 3" key="1">
    <citation type="submission" date="2022-04" db="EMBL/GenBank/DDBJ databases">
        <title>Positive selection, recombination, and allopatry shape intraspecific diversity of widespread and dominant cyanobacteria.</title>
        <authorList>
            <person name="Wei J."/>
            <person name="Shu W."/>
            <person name="Hu C."/>
        </authorList>
    </citation>
    <scope>NUCLEOTIDE SEQUENCE [LARGE SCALE GENOMIC DNA]</scope>
    <source>
        <strain evidence="2 3">GB2-A4</strain>
    </source>
</reference>
<dbReference type="InterPro" id="IPR021499">
    <property type="entry name" value="DUF3153"/>
</dbReference>
<dbReference type="Pfam" id="PF11353">
    <property type="entry name" value="DUF3153"/>
    <property type="match status" value="1"/>
</dbReference>
<accession>A0ABV0J3P0</accession>
<dbReference type="RefSeq" id="WP_190433727.1">
    <property type="nucleotide sequence ID" value="NZ_JAMPKM010000002.1"/>
</dbReference>